<evidence type="ECO:0000259" key="7">
    <source>
        <dbReference type="Pfam" id="PF00005"/>
    </source>
</evidence>
<sequence length="214" mass="23693">VSVDNNDVRELSVQWLRAQIGLVGQEPVLFNTTGYNTLVGERGASLSGGQKQRIAIARALIRNPGILLLDEATKGRTTIIVAHRLSTIRNVDVIYVFKDGKVVETGNHSELMKKKGHYYDMVMLQSDGDEEKDFSKDKLSREVSIRSEKDEDDEDLVIPSEEEEAASQDTDVSFFRVIKLNAPEWKSITAASLCALSSGFAMPLFAVILGDFVD</sequence>
<reference evidence="8 9" key="1">
    <citation type="journal article" date="2015" name="Genome Biol. Evol.">
        <title>The genome of winter moth (Operophtera brumata) provides a genomic perspective on sexual dimorphism and phenology.</title>
        <authorList>
            <person name="Derks M.F."/>
            <person name="Smit S."/>
            <person name="Salis L."/>
            <person name="Schijlen E."/>
            <person name="Bossers A."/>
            <person name="Mateman C."/>
            <person name="Pijl A.S."/>
            <person name="de Ridder D."/>
            <person name="Groenen M.A."/>
            <person name="Visser M.E."/>
            <person name="Megens H.J."/>
        </authorList>
    </citation>
    <scope>NUCLEOTIDE SEQUENCE [LARGE SCALE GENOMIC DNA]</scope>
    <source>
        <strain evidence="8">WM2013NL</strain>
        <tissue evidence="8">Head and thorax</tissue>
    </source>
</reference>
<evidence type="ECO:0000256" key="3">
    <source>
        <dbReference type="ARBA" id="ARBA00022989"/>
    </source>
</evidence>
<evidence type="ECO:0000256" key="4">
    <source>
        <dbReference type="ARBA" id="ARBA00023136"/>
    </source>
</evidence>
<dbReference type="GO" id="GO:0015421">
    <property type="term" value="F:ABC-type oligopeptide transporter activity"/>
    <property type="evidence" value="ECO:0007669"/>
    <property type="project" value="TreeGrafter"/>
</dbReference>
<keyword evidence="4 6" id="KW-0472">Membrane</keyword>
<dbReference type="PANTHER" id="PTHR43394:SF1">
    <property type="entry name" value="ATP-BINDING CASSETTE SUB-FAMILY B MEMBER 10, MITOCHONDRIAL"/>
    <property type="match status" value="1"/>
</dbReference>
<evidence type="ECO:0000256" key="6">
    <source>
        <dbReference type="SAM" id="Phobius"/>
    </source>
</evidence>
<keyword evidence="3 6" id="KW-1133">Transmembrane helix</keyword>
<dbReference type="GO" id="GO:0016887">
    <property type="term" value="F:ATP hydrolysis activity"/>
    <property type="evidence" value="ECO:0007669"/>
    <property type="project" value="InterPro"/>
</dbReference>
<dbReference type="InterPro" id="IPR036640">
    <property type="entry name" value="ABC1_TM_sf"/>
</dbReference>
<name>A0A0L7K3F2_OPEBR</name>
<dbReference type="Pfam" id="PF00005">
    <property type="entry name" value="ABC_tran"/>
    <property type="match status" value="1"/>
</dbReference>
<gene>
    <name evidence="8" type="ORF">OBRU01_26675</name>
</gene>
<evidence type="ECO:0000313" key="8">
    <source>
        <dbReference type="EMBL" id="KOB52022.1"/>
    </source>
</evidence>
<comment type="subcellular location">
    <subcellularLocation>
        <location evidence="1">Membrane</location>
        <topology evidence="1">Multi-pass membrane protein</topology>
    </subcellularLocation>
</comment>
<evidence type="ECO:0000313" key="9">
    <source>
        <dbReference type="Proteomes" id="UP000037510"/>
    </source>
</evidence>
<evidence type="ECO:0000256" key="1">
    <source>
        <dbReference type="ARBA" id="ARBA00004141"/>
    </source>
</evidence>
<keyword evidence="2 6" id="KW-0812">Transmembrane</keyword>
<dbReference type="GO" id="GO:0005743">
    <property type="term" value="C:mitochondrial inner membrane"/>
    <property type="evidence" value="ECO:0007669"/>
    <property type="project" value="TreeGrafter"/>
</dbReference>
<evidence type="ECO:0000256" key="2">
    <source>
        <dbReference type="ARBA" id="ARBA00022692"/>
    </source>
</evidence>
<dbReference type="GO" id="GO:0090374">
    <property type="term" value="P:oligopeptide export from mitochondrion"/>
    <property type="evidence" value="ECO:0007669"/>
    <property type="project" value="TreeGrafter"/>
</dbReference>
<dbReference type="Gene3D" id="3.40.50.300">
    <property type="entry name" value="P-loop containing nucleotide triphosphate hydrolases"/>
    <property type="match status" value="2"/>
</dbReference>
<dbReference type="InterPro" id="IPR027417">
    <property type="entry name" value="P-loop_NTPase"/>
</dbReference>
<dbReference type="GO" id="GO:0005524">
    <property type="term" value="F:ATP binding"/>
    <property type="evidence" value="ECO:0007669"/>
    <property type="project" value="UniProtKB-KW"/>
</dbReference>
<dbReference type="AlphaFoldDB" id="A0A0L7K3F2"/>
<organism evidence="8 9">
    <name type="scientific">Operophtera brumata</name>
    <name type="common">Winter moth</name>
    <name type="synonym">Phalaena brumata</name>
    <dbReference type="NCBI Taxonomy" id="104452"/>
    <lineage>
        <taxon>Eukaryota</taxon>
        <taxon>Metazoa</taxon>
        <taxon>Ecdysozoa</taxon>
        <taxon>Arthropoda</taxon>
        <taxon>Hexapoda</taxon>
        <taxon>Insecta</taxon>
        <taxon>Pterygota</taxon>
        <taxon>Neoptera</taxon>
        <taxon>Endopterygota</taxon>
        <taxon>Lepidoptera</taxon>
        <taxon>Glossata</taxon>
        <taxon>Ditrysia</taxon>
        <taxon>Geometroidea</taxon>
        <taxon>Geometridae</taxon>
        <taxon>Larentiinae</taxon>
        <taxon>Operophtera</taxon>
    </lineage>
</organism>
<dbReference type="SUPFAM" id="SSF52540">
    <property type="entry name" value="P-loop containing nucleoside triphosphate hydrolases"/>
    <property type="match status" value="1"/>
</dbReference>
<dbReference type="PANTHER" id="PTHR43394">
    <property type="entry name" value="ATP-DEPENDENT PERMEASE MDL1, MITOCHONDRIAL"/>
    <property type="match status" value="1"/>
</dbReference>
<keyword evidence="9" id="KW-1185">Reference proteome</keyword>
<feature type="region of interest" description="Disordered" evidence="5">
    <location>
        <begin position="145"/>
        <end position="165"/>
    </location>
</feature>
<protein>
    <submittedName>
        <fullName evidence="8">ATP-binding cassette sub-family B member 1</fullName>
    </submittedName>
</protein>
<feature type="non-terminal residue" evidence="8">
    <location>
        <position position="214"/>
    </location>
</feature>
<feature type="domain" description="ABC transporter" evidence="7">
    <location>
        <begin position="36"/>
        <end position="73"/>
    </location>
</feature>
<dbReference type="STRING" id="104452.A0A0L7K3F2"/>
<dbReference type="InterPro" id="IPR003439">
    <property type="entry name" value="ABC_transporter-like_ATP-bd"/>
</dbReference>
<feature type="non-terminal residue" evidence="8">
    <location>
        <position position="1"/>
    </location>
</feature>
<dbReference type="InterPro" id="IPR039421">
    <property type="entry name" value="Type_1_exporter"/>
</dbReference>
<comment type="caution">
    <text evidence="8">The sequence shown here is derived from an EMBL/GenBank/DDBJ whole genome shotgun (WGS) entry which is preliminary data.</text>
</comment>
<dbReference type="Proteomes" id="UP000037510">
    <property type="component" value="Unassembled WGS sequence"/>
</dbReference>
<feature type="transmembrane region" description="Helical" evidence="6">
    <location>
        <begin position="188"/>
        <end position="209"/>
    </location>
</feature>
<dbReference type="Gene3D" id="1.20.1560.10">
    <property type="entry name" value="ABC transporter type 1, transmembrane domain"/>
    <property type="match status" value="1"/>
</dbReference>
<keyword evidence="8" id="KW-0067">ATP-binding</keyword>
<accession>A0A0L7K3F2</accession>
<feature type="compositionally biased region" description="Acidic residues" evidence="5">
    <location>
        <begin position="150"/>
        <end position="165"/>
    </location>
</feature>
<dbReference type="EMBL" id="JTDY01014548">
    <property type="protein sequence ID" value="KOB52022.1"/>
    <property type="molecule type" value="Genomic_DNA"/>
</dbReference>
<evidence type="ECO:0000256" key="5">
    <source>
        <dbReference type="SAM" id="MobiDB-lite"/>
    </source>
</evidence>
<proteinExistence type="predicted"/>
<keyword evidence="8" id="KW-0547">Nucleotide-binding</keyword>